<organism evidence="2 3">
    <name type="scientific">Schumannella soli</name>
    <dbReference type="NCBI Taxonomy" id="2590779"/>
    <lineage>
        <taxon>Bacteria</taxon>
        <taxon>Bacillati</taxon>
        <taxon>Actinomycetota</taxon>
        <taxon>Actinomycetes</taxon>
        <taxon>Micrococcales</taxon>
        <taxon>Microbacteriaceae</taxon>
        <taxon>Schumannella</taxon>
    </lineage>
</organism>
<name>A0A506Y0U6_9MICO</name>
<feature type="region of interest" description="Disordered" evidence="1">
    <location>
        <begin position="1"/>
        <end position="23"/>
    </location>
</feature>
<proteinExistence type="predicted"/>
<dbReference type="AlphaFoldDB" id="A0A506Y0U6"/>
<protein>
    <submittedName>
        <fullName evidence="2">Uncharacterized protein</fullName>
    </submittedName>
</protein>
<keyword evidence="3" id="KW-1185">Reference proteome</keyword>
<gene>
    <name evidence="2" type="ORF">FJ657_10115</name>
</gene>
<dbReference type="OrthoDB" id="3373025at2"/>
<sequence>MFRAPENSWSLDGPDDTIPVPKYAAPSPSPNVIVVCSPGDTGDLALLWTLRAAHGDHFALPIGIPAAEFTKDVLAYIRQQVTEDHPGWPQALYVTSTSVPITELAAQTPDSAPSPIHFEFVAPRQVMTLGRAPGWNRDEVLLWHEGAATFVPFTDRRVQRQREQGGFSPRALFEVDVRLPADPLPNPLDVRTRAPNVRYAAGAVTHRATLSGDEPIEIAWPSKMLMLRTVLDARGLDAEPSEPGTACVTALSDFRNYWEIGNLAHEPLLRLLDDMASQNSAAWAKRQTRTPRDQRLSGEVPASVDDLAERSYEKFKERLGNNTRATNEWLNWAERSGVVIRGFSTRCLHCQSKQWIPVSAFALPLICRGCGKPMEYPFENPNLVKFSYRLSERMRRVYEHDAMGHLPALRYFAVLYFVGGGRVDIIGLHPGMNVREARGGNGVGEIDLTMLFPNGNVVPVEAKRSAGAVGGYGDCKARSNRSAPRRFLVRLRRLRLCQGR</sequence>
<evidence type="ECO:0000313" key="2">
    <source>
        <dbReference type="EMBL" id="TPW76156.1"/>
    </source>
</evidence>
<comment type="caution">
    <text evidence="2">The sequence shown here is derived from an EMBL/GenBank/DDBJ whole genome shotgun (WGS) entry which is preliminary data.</text>
</comment>
<evidence type="ECO:0000313" key="3">
    <source>
        <dbReference type="Proteomes" id="UP000316252"/>
    </source>
</evidence>
<dbReference type="RefSeq" id="WP_141163512.1">
    <property type="nucleotide sequence ID" value="NZ_VHQG01000002.1"/>
</dbReference>
<accession>A0A506Y0U6</accession>
<dbReference type="EMBL" id="VHQG01000002">
    <property type="protein sequence ID" value="TPW76156.1"/>
    <property type="molecule type" value="Genomic_DNA"/>
</dbReference>
<dbReference type="Proteomes" id="UP000316252">
    <property type="component" value="Unassembled WGS sequence"/>
</dbReference>
<evidence type="ECO:0000256" key="1">
    <source>
        <dbReference type="SAM" id="MobiDB-lite"/>
    </source>
</evidence>
<reference evidence="2 3" key="1">
    <citation type="submission" date="2019-06" db="EMBL/GenBank/DDBJ databases">
        <authorList>
            <person name="Li F."/>
        </authorList>
    </citation>
    <scope>NUCLEOTIDE SEQUENCE [LARGE SCALE GENOMIC DNA]</scope>
    <source>
        <strain evidence="2 3">10F1D-1</strain>
    </source>
</reference>